<feature type="region of interest" description="Disordered" evidence="18">
    <location>
        <begin position="533"/>
        <end position="660"/>
    </location>
</feature>
<evidence type="ECO:0000313" key="21">
    <source>
        <dbReference type="Proteomes" id="UP000694397"/>
    </source>
</evidence>
<feature type="domain" description="SH3" evidence="19">
    <location>
        <begin position="101"/>
        <end position="170"/>
    </location>
</feature>
<comment type="function">
    <text evidence="16">Regulatory subunit of L-type calcium channels. Regulates the activity of L-type calcium channels that contain CACNA1A as pore-forming subunit. Regulates the activity of L-type calcium channels that contain CACNA1C as pore-forming subunit and increases the presence of the channel complex at the cell membrane. Required for functional expression L-type calcium channels that contain CACNA1D as pore-forming subunit. Regulates the activity of L-type calcium channels that contain CACNA1B as pore-forming subunit.</text>
</comment>
<feature type="region of interest" description="Disordered" evidence="18">
    <location>
        <begin position="229"/>
        <end position="251"/>
    </location>
</feature>
<reference evidence="20" key="2">
    <citation type="submission" date="2025-08" db="UniProtKB">
        <authorList>
            <consortium name="Ensembl"/>
        </authorList>
    </citation>
    <scope>IDENTIFICATION</scope>
</reference>
<evidence type="ECO:0000256" key="4">
    <source>
        <dbReference type="ARBA" id="ARBA00022443"/>
    </source>
</evidence>
<evidence type="ECO:0000256" key="16">
    <source>
        <dbReference type="ARBA" id="ARBA00045982"/>
    </source>
</evidence>
<evidence type="ECO:0000256" key="5">
    <source>
        <dbReference type="ARBA" id="ARBA00022448"/>
    </source>
</evidence>
<dbReference type="SMART" id="SM00326">
    <property type="entry name" value="SH3"/>
    <property type="match status" value="1"/>
</dbReference>
<reference evidence="20 21" key="1">
    <citation type="submission" date="2019-04" db="EMBL/GenBank/DDBJ databases">
        <authorList>
            <consortium name="Wellcome Sanger Institute Data Sharing"/>
        </authorList>
    </citation>
    <scope>NUCLEOTIDE SEQUENCE [LARGE SCALE GENOMIC DNA]</scope>
</reference>
<dbReference type="InterPro" id="IPR036028">
    <property type="entry name" value="SH3-like_dom_sf"/>
</dbReference>
<dbReference type="Pfam" id="PF00625">
    <property type="entry name" value="Guanylate_kin"/>
    <property type="match status" value="1"/>
</dbReference>
<feature type="compositionally biased region" description="Polar residues" evidence="18">
    <location>
        <begin position="533"/>
        <end position="561"/>
    </location>
</feature>
<evidence type="ECO:0000256" key="10">
    <source>
        <dbReference type="ARBA" id="ARBA00022837"/>
    </source>
</evidence>
<evidence type="ECO:0000256" key="2">
    <source>
        <dbReference type="ARBA" id="ARBA00010836"/>
    </source>
</evidence>
<feature type="compositionally biased region" description="Basic and acidic residues" evidence="18">
    <location>
        <begin position="623"/>
        <end position="634"/>
    </location>
</feature>
<keyword evidence="11" id="KW-0851">Voltage-gated channel</keyword>
<dbReference type="SUPFAM" id="SSF52540">
    <property type="entry name" value="P-loop containing nucleoside triphosphate hydrolases"/>
    <property type="match status" value="1"/>
</dbReference>
<evidence type="ECO:0000256" key="8">
    <source>
        <dbReference type="ARBA" id="ARBA00022568"/>
    </source>
</evidence>
<evidence type="ECO:0000256" key="1">
    <source>
        <dbReference type="ARBA" id="ARBA00004278"/>
    </source>
</evidence>
<gene>
    <name evidence="20" type="primary">CACNB1</name>
    <name evidence="20" type="synonym">LOC108941755</name>
</gene>
<dbReference type="GO" id="GO:0005245">
    <property type="term" value="F:voltage-gated calcium channel activity"/>
    <property type="evidence" value="ECO:0007669"/>
    <property type="project" value="Ensembl"/>
</dbReference>
<keyword evidence="12" id="KW-0406">Ion transport</keyword>
<evidence type="ECO:0000256" key="15">
    <source>
        <dbReference type="ARBA" id="ARBA00030525"/>
    </source>
</evidence>
<keyword evidence="5" id="KW-0813">Transport</keyword>
<accession>A0A8C9SSC6</accession>
<dbReference type="InterPro" id="IPR008145">
    <property type="entry name" value="GK/Ca_channel_bsu"/>
</dbReference>
<dbReference type="GeneTree" id="ENSGT00950000182837"/>
<keyword evidence="14" id="KW-0407">Ion channel</keyword>
<keyword evidence="4 17" id="KW-0728">SH3 domain</keyword>
<feature type="region of interest" description="Disordered" evidence="18">
    <location>
        <begin position="1"/>
        <end position="79"/>
    </location>
</feature>
<evidence type="ECO:0000256" key="11">
    <source>
        <dbReference type="ARBA" id="ARBA00022882"/>
    </source>
</evidence>
<dbReference type="PROSITE" id="PS50002">
    <property type="entry name" value="SH3"/>
    <property type="match status" value="1"/>
</dbReference>
<evidence type="ECO:0000256" key="12">
    <source>
        <dbReference type="ARBA" id="ARBA00023065"/>
    </source>
</evidence>
<dbReference type="PRINTS" id="PR01627">
    <property type="entry name" value="LCACHANNELB1"/>
</dbReference>
<dbReference type="Gene3D" id="3.40.50.300">
    <property type="entry name" value="P-loop containing nucleotide triphosphate hydrolases"/>
    <property type="match status" value="1"/>
</dbReference>
<evidence type="ECO:0000313" key="20">
    <source>
        <dbReference type="Ensembl" id="ENSSFOP00015036945.2"/>
    </source>
</evidence>
<evidence type="ECO:0000256" key="13">
    <source>
        <dbReference type="ARBA" id="ARBA00023136"/>
    </source>
</evidence>
<reference evidence="20" key="3">
    <citation type="submission" date="2025-09" db="UniProtKB">
        <authorList>
            <consortium name="Ensembl"/>
        </authorList>
    </citation>
    <scope>IDENTIFICATION</scope>
</reference>
<dbReference type="FunFam" id="3.40.50.300:FF:000432">
    <property type="entry name" value="Voltage-dependent L-type calcium channel subunit beta-1 isoform 1"/>
    <property type="match status" value="1"/>
</dbReference>
<dbReference type="InterPro" id="IPR046937">
    <property type="entry name" value="CAB1-4_N_A-dom"/>
</dbReference>
<dbReference type="Ensembl" id="ENSSFOT00015037347.2">
    <property type="protein sequence ID" value="ENSSFOP00015036945.2"/>
    <property type="gene ID" value="ENSSFOG00015023502.2"/>
</dbReference>
<dbReference type="Gene3D" id="2.30.30.40">
    <property type="entry name" value="SH3 Domains"/>
    <property type="match status" value="1"/>
</dbReference>
<sequence length="660" mass="73267">MVQKSTMSRTPSTSAQEIQMDMFDHPTSQGKCTKRNYRFKRSDGSTSSDTTSNSFIRQGSADSYTSRPSDSDVSLEEDPEALRKEADRQALATLEKAKTKPVAFAVRTNVGYNPGPNDDVPVQGMAISFEAKDFLHIKEKYNNDWWIGRLVKEGCEVGFIPSPVKLENTRLLQEQRMRQNRLSSSKSGGSSSLGDIATGTRRPTPPGTVPVEMSTVAFDVDPLELDAEELPEPNTEPRSPRASAGSVTSPQANAHRLPFFKKMEHVPPYDVVPSMRPIILVGPSLKGYEVTDMMQKALFDFLKHKFEGRISITRVTADISLAKRSVLNNPSKHTIIERSTTRSSLAEVQSEIERIFELARTLQLVALDADTINHPSQLAKTSLAPIIVYIKISSPKVLQRLIKSRGKSQAKHLNVQMVAADKLAQCPPELFDIILDENQLEDACEHLADYLEAYWKATHPPSSNPPNPLLNRTMATAALAASPEPVSNLQGPYLVHGEGKRDGALSERGALHDHEGGLLGRPIPQEHMYLRSSRAQLRATSGRSLSRQDTFDSETQGSRDSAYTEAGDSCMDIETDPYEEPEPYRGGGGRPHLGQRRSLQASLEDERAQPEQENLNRMPLQEQHGRAKPRERYCQDSGDASGALGRNKNQEDWGRDVYIR</sequence>
<dbReference type="GO" id="GO:0070978">
    <property type="term" value="P:voltage-gated calcium channel complex assembly"/>
    <property type="evidence" value="ECO:0007669"/>
    <property type="project" value="Ensembl"/>
</dbReference>
<evidence type="ECO:0000256" key="9">
    <source>
        <dbReference type="ARBA" id="ARBA00022673"/>
    </source>
</evidence>
<keyword evidence="6" id="KW-1003">Cell membrane</keyword>
<keyword evidence="10" id="KW-0106">Calcium</keyword>
<organism evidence="20 21">
    <name type="scientific">Scleropages formosus</name>
    <name type="common">Asian bonytongue</name>
    <name type="synonym">Osteoglossum formosum</name>
    <dbReference type="NCBI Taxonomy" id="113540"/>
    <lineage>
        <taxon>Eukaryota</taxon>
        <taxon>Metazoa</taxon>
        <taxon>Chordata</taxon>
        <taxon>Craniata</taxon>
        <taxon>Vertebrata</taxon>
        <taxon>Euteleostomi</taxon>
        <taxon>Actinopterygii</taxon>
        <taxon>Neopterygii</taxon>
        <taxon>Teleostei</taxon>
        <taxon>Osteoglossocephala</taxon>
        <taxon>Osteoglossomorpha</taxon>
        <taxon>Osteoglossiformes</taxon>
        <taxon>Osteoglossidae</taxon>
        <taxon>Scleropages</taxon>
    </lineage>
</organism>
<feature type="compositionally biased region" description="Low complexity" evidence="18">
    <location>
        <begin position="44"/>
        <end position="54"/>
    </location>
</feature>
<feature type="compositionally biased region" description="Low complexity" evidence="18">
    <location>
        <begin position="182"/>
        <end position="202"/>
    </location>
</feature>
<name>A0A8C9SSC6_SCLFO</name>
<evidence type="ECO:0000259" key="19">
    <source>
        <dbReference type="PROSITE" id="PS50002"/>
    </source>
</evidence>
<dbReference type="Proteomes" id="UP000694397">
    <property type="component" value="Chromosome 8"/>
</dbReference>
<evidence type="ECO:0000256" key="18">
    <source>
        <dbReference type="SAM" id="MobiDB-lite"/>
    </source>
</evidence>
<keyword evidence="7" id="KW-0597">Phosphoprotein</keyword>
<dbReference type="Pfam" id="PF12052">
    <property type="entry name" value="VGCC_beta4Aa_N"/>
    <property type="match status" value="1"/>
</dbReference>
<keyword evidence="8" id="KW-0109">Calcium transport</keyword>
<dbReference type="OrthoDB" id="5962384at2759"/>
<evidence type="ECO:0000256" key="6">
    <source>
        <dbReference type="ARBA" id="ARBA00022475"/>
    </source>
</evidence>
<keyword evidence="13" id="KW-0472">Membrane</keyword>
<feature type="region of interest" description="Disordered" evidence="18">
    <location>
        <begin position="176"/>
        <end position="210"/>
    </location>
</feature>
<dbReference type="InterPro" id="IPR001452">
    <property type="entry name" value="SH3_domain"/>
</dbReference>
<dbReference type="GO" id="GO:0006936">
    <property type="term" value="P:muscle contraction"/>
    <property type="evidence" value="ECO:0007669"/>
    <property type="project" value="Ensembl"/>
</dbReference>
<evidence type="ECO:0000256" key="3">
    <source>
        <dbReference type="ARBA" id="ARBA00019007"/>
    </source>
</evidence>
<evidence type="ECO:0000256" key="7">
    <source>
        <dbReference type="ARBA" id="ARBA00022553"/>
    </source>
</evidence>
<dbReference type="CDD" id="cd12041">
    <property type="entry name" value="SH3_CACNB1"/>
    <property type="match status" value="1"/>
</dbReference>
<comment type="similarity">
    <text evidence="2">Belongs to the calcium channel beta subunit family.</text>
</comment>
<dbReference type="SMART" id="SM00072">
    <property type="entry name" value="GuKc"/>
    <property type="match status" value="1"/>
</dbReference>
<feature type="compositionally biased region" description="Acidic residues" evidence="18">
    <location>
        <begin position="571"/>
        <end position="581"/>
    </location>
</feature>
<comment type="subcellular location">
    <subcellularLocation>
        <location evidence="1">Cell membrane</location>
        <location evidence="1">Sarcolemma</location>
        <topology evidence="1">Peripheral membrane protein</topology>
        <orientation evidence="1">Cytoplasmic side</orientation>
    </subcellularLocation>
</comment>
<dbReference type="GO" id="GO:0042383">
    <property type="term" value="C:sarcolemma"/>
    <property type="evidence" value="ECO:0007669"/>
    <property type="project" value="UniProtKB-SubCell"/>
</dbReference>
<dbReference type="PANTHER" id="PTHR11824">
    <property type="entry name" value="VOLTAGE-DEPENDENT CALCIUM CHANNEL BETA SUBUNIT"/>
    <property type="match status" value="1"/>
</dbReference>
<dbReference type="SUPFAM" id="SSF50044">
    <property type="entry name" value="SH3-domain"/>
    <property type="match status" value="1"/>
</dbReference>
<proteinExistence type="inferred from homology"/>
<evidence type="ECO:0000256" key="17">
    <source>
        <dbReference type="PROSITE-ProRule" id="PRU00192"/>
    </source>
</evidence>
<evidence type="ECO:0000256" key="14">
    <source>
        <dbReference type="ARBA" id="ARBA00023303"/>
    </source>
</evidence>
<dbReference type="InterPro" id="IPR005443">
    <property type="entry name" value="VDCC_L_b1su"/>
</dbReference>
<keyword evidence="9" id="KW-0107">Calcium channel</keyword>
<dbReference type="PRINTS" id="PR01626">
    <property type="entry name" value="LCACHANNELB"/>
</dbReference>
<dbReference type="InterPro" id="IPR027417">
    <property type="entry name" value="P-loop_NTPase"/>
</dbReference>
<dbReference type="GO" id="GO:0005891">
    <property type="term" value="C:voltage-gated calcium channel complex"/>
    <property type="evidence" value="ECO:0007669"/>
    <property type="project" value="Ensembl"/>
</dbReference>
<dbReference type="InterPro" id="IPR000584">
    <property type="entry name" value="VDCC_L_bsu"/>
</dbReference>
<feature type="compositionally biased region" description="Basic and acidic residues" evidence="18">
    <location>
        <begin position="648"/>
        <end position="660"/>
    </location>
</feature>
<protein>
    <recommendedName>
        <fullName evidence="3">Voltage-dependent L-type calcium channel subunit beta-1</fullName>
    </recommendedName>
    <alternativeName>
        <fullName evidence="15">Calcium channel voltage-dependent subunit beta 1</fullName>
    </alternativeName>
</protein>
<keyword evidence="21" id="KW-1185">Reference proteome</keyword>
<dbReference type="AlphaFoldDB" id="A0A8C9SSC6"/>
<feature type="compositionally biased region" description="Polar residues" evidence="18">
    <location>
        <begin position="1"/>
        <end position="17"/>
    </location>
</feature>
<feature type="compositionally biased region" description="Polar residues" evidence="18">
    <location>
        <begin position="55"/>
        <end position="72"/>
    </location>
</feature>